<dbReference type="VEuPathDB" id="GiardiaDB:QR46_0112"/>
<keyword evidence="2 4" id="KW-0863">Zinc-finger</keyword>
<organism evidence="6 7">
    <name type="scientific">Giardia intestinalis</name>
    <name type="common">Giardia lamblia</name>
    <dbReference type="NCBI Taxonomy" id="5741"/>
    <lineage>
        <taxon>Eukaryota</taxon>
        <taxon>Metamonada</taxon>
        <taxon>Diplomonadida</taxon>
        <taxon>Hexamitidae</taxon>
        <taxon>Giardiinae</taxon>
        <taxon>Giardia</taxon>
    </lineage>
</organism>
<evidence type="ECO:0000313" key="7">
    <source>
        <dbReference type="Proteomes" id="UP000018320"/>
    </source>
</evidence>
<dbReference type="InterPro" id="IPR001965">
    <property type="entry name" value="Znf_PHD"/>
</dbReference>
<sequence length="457" mass="49706">MRKPVSQNIMIYDGDEVCDVCLCGDFNSDNQIVFCDSCNCAVHQACYGISDAEVAADRWLCKACAQEFEGPCFLCGFPLSGFSSKEYVIIGRPAATRFVHCLCFRIFPSLVYSPDDSTIQITPAAHLRLESMREQFKKRPCLWCASKPTSNGITMVCRAPTGCTSTYHPLCLVLAGGGIWEEGFDTYDVIHALCPTHVSYNWATWRQQKVASGSFDNAMAEVQSLLLNPPLKQSLHQDTAITYKIGAHTVRDYGTVSTEGFMLMGFLDDVHQEVAAQYPLCVTSYQGRASEPYALGTHEAALLKHLQITARLTTSCPRCIRAGDSLRLIDDGALVTALERQFASCSSLSELLAQSLACVSAISSSIFVSLSLVPGMLLWRSFSSDKALLGSDAHPQALGGYDATFTIPCLELYLAVLQHPVTIFLIPGDGDTDTVSATILRPPVAVTGCNLLLRKGS</sequence>
<dbReference type="SUPFAM" id="SSF57903">
    <property type="entry name" value="FYVE/PHD zinc finger"/>
    <property type="match status" value="1"/>
</dbReference>
<dbReference type="PANTHER" id="PTHR13793:SF107">
    <property type="entry name" value="BROMODOMAIN-CONTAINING PROTEIN HOMOLOG"/>
    <property type="match status" value="1"/>
</dbReference>
<evidence type="ECO:0000256" key="3">
    <source>
        <dbReference type="ARBA" id="ARBA00022833"/>
    </source>
</evidence>
<dbReference type="InterPro" id="IPR050701">
    <property type="entry name" value="Histone_Mod_Regulator"/>
</dbReference>
<evidence type="ECO:0000313" key="6">
    <source>
        <dbReference type="EMBL" id="ESU34905.1"/>
    </source>
</evidence>
<comment type="caution">
    <text evidence="6">The sequence shown here is derived from an EMBL/GenBank/DDBJ whole genome shotgun (WGS) entry which is preliminary data.</text>
</comment>
<dbReference type="VEuPathDB" id="GiardiaDB:GL50581_3024"/>
<dbReference type="Gene3D" id="3.30.40.10">
    <property type="entry name" value="Zinc/RING finger domain, C3HC4 (zinc finger)"/>
    <property type="match status" value="1"/>
</dbReference>
<protein>
    <submittedName>
        <fullName evidence="6">Putative PHD-finger protein</fullName>
    </submittedName>
</protein>
<reference evidence="6 7" key="2">
    <citation type="journal article" date="2013" name="Genome Biol. Evol.">
        <title>Genome sequencing of Giardia lamblia genotypes A2 and B isolates (DH and GS) and comparative analysis with the genomes of genotypes A1 and E (WB and Pig).</title>
        <authorList>
            <person name="Adam R.D."/>
            <person name="Dahlstrom E.W."/>
            <person name="Martens C.A."/>
            <person name="Bruno D.P."/>
            <person name="Barbian K.D."/>
            <person name="Ricklefs S.M."/>
            <person name="Hernandez M.M."/>
            <person name="Narla N.P."/>
            <person name="Patel R.B."/>
            <person name="Porcella S.F."/>
            <person name="Nash T.E."/>
        </authorList>
    </citation>
    <scope>NUCLEOTIDE SEQUENCE [LARGE SCALE GENOMIC DNA]</scope>
    <source>
        <strain evidence="6 7">DH</strain>
    </source>
</reference>
<dbReference type="PANTHER" id="PTHR13793">
    <property type="entry name" value="PHD FINGER PROTEINS"/>
    <property type="match status" value="1"/>
</dbReference>
<dbReference type="InterPro" id="IPR011011">
    <property type="entry name" value="Znf_FYVE_PHD"/>
</dbReference>
<dbReference type="AlphaFoldDB" id="V6TDK6"/>
<dbReference type="PROSITE" id="PS01359">
    <property type="entry name" value="ZF_PHD_1"/>
    <property type="match status" value="1"/>
</dbReference>
<dbReference type="SMART" id="SM00249">
    <property type="entry name" value="PHD"/>
    <property type="match status" value="2"/>
</dbReference>
<dbReference type="Proteomes" id="UP000018320">
    <property type="component" value="Unassembled WGS sequence"/>
</dbReference>
<dbReference type="GO" id="GO:0008270">
    <property type="term" value="F:zinc ion binding"/>
    <property type="evidence" value="ECO:0007669"/>
    <property type="project" value="UniProtKB-KW"/>
</dbReference>
<dbReference type="VEuPathDB" id="GiardiaDB:GL50803_0015559"/>
<keyword evidence="1" id="KW-0479">Metal-binding</keyword>
<dbReference type="InterPro" id="IPR019786">
    <property type="entry name" value="Zinc_finger_PHD-type_CS"/>
</dbReference>
<dbReference type="EMBL" id="AHGT01000118">
    <property type="protein sequence ID" value="ESU34905.1"/>
    <property type="molecule type" value="Genomic_DNA"/>
</dbReference>
<evidence type="ECO:0000259" key="5">
    <source>
        <dbReference type="PROSITE" id="PS50016"/>
    </source>
</evidence>
<gene>
    <name evidence="6" type="ORF">DHA2_153714</name>
</gene>
<name>V6TDK6_GIAIN</name>
<dbReference type="InterPro" id="IPR013083">
    <property type="entry name" value="Znf_RING/FYVE/PHD"/>
</dbReference>
<dbReference type="CDD" id="cd15492">
    <property type="entry name" value="PHD_BRPF_JADE_like"/>
    <property type="match status" value="1"/>
</dbReference>
<reference evidence="7" key="1">
    <citation type="submission" date="2012-02" db="EMBL/GenBank/DDBJ databases">
        <title>Genome sequencing of Giardia lamblia Genotypes A2 and B isolates (DH and GS) and comparative analysis with the genomes of Genotypes A1 and E (WB and Pig).</title>
        <authorList>
            <person name="Adam R."/>
            <person name="Dahlstrom E."/>
            <person name="Martens C."/>
            <person name="Bruno D."/>
            <person name="Barbian K."/>
            <person name="Porcella S.F."/>
            <person name="Nash T."/>
        </authorList>
    </citation>
    <scope>NUCLEOTIDE SEQUENCE</scope>
    <source>
        <strain evidence="7">DH</strain>
    </source>
</reference>
<dbReference type="GO" id="GO:0006357">
    <property type="term" value="P:regulation of transcription by RNA polymerase II"/>
    <property type="evidence" value="ECO:0007669"/>
    <property type="project" value="TreeGrafter"/>
</dbReference>
<dbReference type="InterPro" id="IPR019787">
    <property type="entry name" value="Znf_PHD-finger"/>
</dbReference>
<accession>V6TDK6</accession>
<keyword evidence="3" id="KW-0862">Zinc</keyword>
<dbReference type="Pfam" id="PF13831">
    <property type="entry name" value="PHD_2"/>
    <property type="match status" value="1"/>
</dbReference>
<evidence type="ECO:0000256" key="1">
    <source>
        <dbReference type="ARBA" id="ARBA00022723"/>
    </source>
</evidence>
<evidence type="ECO:0000256" key="4">
    <source>
        <dbReference type="PROSITE-ProRule" id="PRU00146"/>
    </source>
</evidence>
<dbReference type="VEuPathDB" id="GiardiaDB:DHA2_153714"/>
<feature type="domain" description="PHD-type" evidence="5">
    <location>
        <begin position="15"/>
        <end position="67"/>
    </location>
</feature>
<dbReference type="PROSITE" id="PS50016">
    <property type="entry name" value="ZF_PHD_2"/>
    <property type="match status" value="1"/>
</dbReference>
<proteinExistence type="predicted"/>
<evidence type="ECO:0000256" key="2">
    <source>
        <dbReference type="ARBA" id="ARBA00022771"/>
    </source>
</evidence>